<dbReference type="PROSITE" id="PS00108">
    <property type="entry name" value="PROTEIN_KINASE_ST"/>
    <property type="match status" value="1"/>
</dbReference>
<feature type="domain" description="Phorbol-ester/DAG-type" evidence="11">
    <location>
        <begin position="792"/>
        <end position="838"/>
    </location>
</feature>
<feature type="region of interest" description="Disordered" evidence="8">
    <location>
        <begin position="706"/>
        <end position="751"/>
    </location>
</feature>
<dbReference type="Pfam" id="PF00069">
    <property type="entry name" value="Pkinase"/>
    <property type="match status" value="1"/>
</dbReference>
<dbReference type="InterPro" id="IPR002219">
    <property type="entry name" value="PKC_DAG/PE"/>
</dbReference>
<evidence type="ECO:0000259" key="10">
    <source>
        <dbReference type="PROSITE" id="PS50021"/>
    </source>
</evidence>
<dbReference type="AlphaFoldDB" id="A0A9W8IFC9"/>
<dbReference type="PRINTS" id="PR00888">
    <property type="entry name" value="SM22CALPONIN"/>
</dbReference>
<protein>
    <submittedName>
        <fullName evidence="12">Protein kinase of the Mitotic Exit Network</fullName>
        <ecNumber evidence="12">2.7.11.1</ecNumber>
    </submittedName>
</protein>
<dbReference type="InterPro" id="IPR017441">
    <property type="entry name" value="Protein_kinase_ATP_BS"/>
</dbReference>
<keyword evidence="4 12" id="KW-0418">Kinase</keyword>
<keyword evidence="2" id="KW-0479">Metal-binding</keyword>
<dbReference type="SMART" id="SM00220">
    <property type="entry name" value="S_TKc"/>
    <property type="match status" value="1"/>
</dbReference>
<dbReference type="PANTHER" id="PTHR48016:SF4">
    <property type="entry name" value="PROTEIN KINASE DOMAIN-CONTAINING PROTEIN"/>
    <property type="match status" value="1"/>
</dbReference>
<keyword evidence="6 7" id="KW-0067">ATP-binding</keyword>
<dbReference type="CDD" id="cd00029">
    <property type="entry name" value="C1"/>
    <property type="match status" value="1"/>
</dbReference>
<feature type="binding site" evidence="7">
    <location>
        <position position="434"/>
    </location>
    <ligand>
        <name>ATP</name>
        <dbReference type="ChEBI" id="CHEBI:30616"/>
    </ligand>
</feature>
<feature type="compositionally biased region" description="Basic and acidic residues" evidence="8">
    <location>
        <begin position="724"/>
        <end position="734"/>
    </location>
</feature>
<dbReference type="GO" id="GO:0046872">
    <property type="term" value="F:metal ion binding"/>
    <property type="evidence" value="ECO:0007669"/>
    <property type="project" value="UniProtKB-KW"/>
</dbReference>
<feature type="region of interest" description="Disordered" evidence="8">
    <location>
        <begin position="204"/>
        <end position="236"/>
    </location>
</feature>
<dbReference type="InterPro" id="IPR000719">
    <property type="entry name" value="Prot_kinase_dom"/>
</dbReference>
<dbReference type="SUPFAM" id="SSF57889">
    <property type="entry name" value="Cysteine-rich domain"/>
    <property type="match status" value="1"/>
</dbReference>
<dbReference type="Gene3D" id="1.10.418.10">
    <property type="entry name" value="Calponin-like domain"/>
    <property type="match status" value="1"/>
</dbReference>
<proteinExistence type="predicted"/>
<dbReference type="InterPro" id="IPR050538">
    <property type="entry name" value="MAP_kinase_kinase_kinase"/>
</dbReference>
<feature type="region of interest" description="Disordered" evidence="8">
    <location>
        <begin position="994"/>
        <end position="1075"/>
    </location>
</feature>
<dbReference type="EMBL" id="JANBUY010000186">
    <property type="protein sequence ID" value="KAJ2862100.1"/>
    <property type="molecule type" value="Genomic_DNA"/>
</dbReference>
<sequence>MTTKSAHGTSFGDFQPEELLGQLKAEQQSRNYDTAIKFIDAVLGLQLDASTLRDSLRDGVVLCHLINKLRPGAIKSINTRSLPFTQMENISNFLAAARKLGLESTDLFQTVDLYEGKNMPRVIMTLLTIARVVAGIPLNSHRKLTDAQRTRGDGWNSSTLTGGSATVSPKAVQTEYATMHNQPTLVSTTGPAASAVISRKGEMASSRLVSSTPLPPYKDKAAPSLRQERRRSKRRSATTLFLASNVRGRTVVANKKSAEEAAIEALSLSFQAKCAAVPHAYPIRVPVGPAVSDQQPLAPNATADVESHCLRSCATETTLANDMATPVNGCEDDRSMNGDNTALCSSVGSQQLHPGCASLVSSNDSLAPVTAEIVVPRPRKRTGTKNRPNERLTVYSESAQRLANYQLGNCIGRGQFGSVYRALDLETGQMLAVKQILLEGQDIDNMEDIMQEVELLKSLSSPRIVRYHGFVKTDTHLNLVMEYVENGSLSATLKSFGSFPEKLVLAYAVKIIEGLIYLHGRDVVHCDLKACNILTTKQGNTKLTDFGVSLNLKLRKPGDESVVAGTPYWMAPEIIQLDGACMASDIWSLGCTVIELLTGKPPYSELLTMAALYRIVEDDHPPIPEGISEELKDFLLQCFQKEPANRPTAAELMSHSWTIQYRRNRKEMKMLRRTCSRKMSSYMARNKAPVDYPTFNPAIIKPLADIPEAPGSASATESGGQDEDAAREQHEYGQDRSAPVSPLAPSHFSDADSVQERRVLESAEAIGDAASIGSGDDTDASLSTFEGPRMKRHCLRTILCDAVSICALCSKSLSGAFIQCSSCKIRCHDACTRLLLPCTAMRMSRFLYPANRKSSKRYESKTPNIRLRAPRKSVGHVLPPNQYHALAASIPPASSALVDMISMTSRTRNDNALASSDGSLRMSSLRDTIREPRPSVLHDGFDGVMPAAVLPIRPASIAVTAGVSAAYASAGASAFSRMALALRGGGVGQDVADSGWETDDATDTGTISGPSPIDLRAHMLPAHTPSCSQVRQADHARSRYTAPSSPQQGGGVSNLSIPPPRQRTGPFSAPLAATGSSIDERGTTIHQQPMYYQKLTVEAGAKSTQAPRASLAPLPERVRAKSIRRIRANTSSLEYLAGSAPASSSSNGIATLLRRRQHPMRGATSSDFKAVAGFSPAAAQRAKLVHHGANASLSDLQSCTPSELAYSRSDIGPTGGGEGTQCFAIPGKSLGKRSQFKRSTKDCTIM</sequence>
<evidence type="ECO:0000259" key="11">
    <source>
        <dbReference type="PROSITE" id="PS50081"/>
    </source>
</evidence>
<keyword evidence="3 7" id="KW-0547">Nucleotide-binding</keyword>
<dbReference type="PROSITE" id="PS00107">
    <property type="entry name" value="PROTEIN_KINASE_ATP"/>
    <property type="match status" value="1"/>
</dbReference>
<dbReference type="GO" id="GO:0005737">
    <property type="term" value="C:cytoplasm"/>
    <property type="evidence" value="ECO:0007669"/>
    <property type="project" value="TreeGrafter"/>
</dbReference>
<dbReference type="CDD" id="cd06627">
    <property type="entry name" value="STKc_Cdc7_like"/>
    <property type="match status" value="1"/>
</dbReference>
<evidence type="ECO:0000313" key="13">
    <source>
        <dbReference type="Proteomes" id="UP001140074"/>
    </source>
</evidence>
<dbReference type="GO" id="GO:0004709">
    <property type="term" value="F:MAP kinase kinase kinase activity"/>
    <property type="evidence" value="ECO:0007669"/>
    <property type="project" value="TreeGrafter"/>
</dbReference>
<evidence type="ECO:0000256" key="3">
    <source>
        <dbReference type="ARBA" id="ARBA00022741"/>
    </source>
</evidence>
<evidence type="ECO:0000256" key="2">
    <source>
        <dbReference type="ARBA" id="ARBA00022723"/>
    </source>
</evidence>
<dbReference type="EC" id="2.7.11.1" evidence="12"/>
<keyword evidence="1 12" id="KW-0808">Transferase</keyword>
<keyword evidence="5" id="KW-0862">Zinc</keyword>
<evidence type="ECO:0000256" key="4">
    <source>
        <dbReference type="ARBA" id="ARBA00022777"/>
    </source>
</evidence>
<feature type="compositionally biased region" description="Polar residues" evidence="8">
    <location>
        <begin position="155"/>
        <end position="167"/>
    </location>
</feature>
<dbReference type="InterPro" id="IPR036872">
    <property type="entry name" value="CH_dom_sf"/>
</dbReference>
<dbReference type="SUPFAM" id="SSF47576">
    <property type="entry name" value="Calponin-homology domain, CH-domain"/>
    <property type="match status" value="1"/>
</dbReference>
<evidence type="ECO:0000256" key="1">
    <source>
        <dbReference type="ARBA" id="ARBA00022679"/>
    </source>
</evidence>
<dbReference type="InterPro" id="IPR008271">
    <property type="entry name" value="Ser/Thr_kinase_AS"/>
</dbReference>
<dbReference type="InterPro" id="IPR003096">
    <property type="entry name" value="SM22_calponin"/>
</dbReference>
<comment type="caution">
    <text evidence="12">The sequence shown here is derived from an EMBL/GenBank/DDBJ whole genome shotgun (WGS) entry which is preliminary data.</text>
</comment>
<keyword evidence="13" id="KW-1185">Reference proteome</keyword>
<dbReference type="PROSITE" id="PS00479">
    <property type="entry name" value="ZF_DAG_PE_1"/>
    <property type="match status" value="1"/>
</dbReference>
<evidence type="ECO:0000256" key="7">
    <source>
        <dbReference type="PROSITE-ProRule" id="PRU10141"/>
    </source>
</evidence>
<gene>
    <name evidence="12" type="primary">CDC15_2</name>
    <name evidence="12" type="ORF">GGH94_004484</name>
</gene>
<accession>A0A9W8IFC9</accession>
<feature type="region of interest" description="Disordered" evidence="8">
    <location>
        <begin position="145"/>
        <end position="167"/>
    </location>
</feature>
<feature type="domain" description="Protein kinase" evidence="9">
    <location>
        <begin position="405"/>
        <end position="658"/>
    </location>
</feature>
<dbReference type="PROSITE" id="PS50021">
    <property type="entry name" value="CH"/>
    <property type="match status" value="1"/>
</dbReference>
<evidence type="ECO:0000256" key="8">
    <source>
        <dbReference type="SAM" id="MobiDB-lite"/>
    </source>
</evidence>
<reference evidence="12" key="1">
    <citation type="submission" date="2022-07" db="EMBL/GenBank/DDBJ databases">
        <title>Phylogenomic reconstructions and comparative analyses of Kickxellomycotina fungi.</title>
        <authorList>
            <person name="Reynolds N.K."/>
            <person name="Stajich J.E."/>
            <person name="Barry K."/>
            <person name="Grigoriev I.V."/>
            <person name="Crous P."/>
            <person name="Smith M.E."/>
        </authorList>
    </citation>
    <scope>NUCLEOTIDE SEQUENCE</scope>
    <source>
        <strain evidence="12">RSA 476</strain>
    </source>
</reference>
<dbReference type="SMART" id="SM00033">
    <property type="entry name" value="CH"/>
    <property type="match status" value="1"/>
</dbReference>
<dbReference type="PROSITE" id="PS50011">
    <property type="entry name" value="PROTEIN_KINASE_DOM"/>
    <property type="match status" value="1"/>
</dbReference>
<dbReference type="SUPFAM" id="SSF56112">
    <property type="entry name" value="Protein kinase-like (PK-like)"/>
    <property type="match status" value="1"/>
</dbReference>
<evidence type="ECO:0000313" key="12">
    <source>
        <dbReference type="EMBL" id="KAJ2862100.1"/>
    </source>
</evidence>
<dbReference type="PANTHER" id="PTHR48016">
    <property type="entry name" value="MAP KINASE KINASE KINASE SSK2-RELATED-RELATED"/>
    <property type="match status" value="1"/>
</dbReference>
<dbReference type="Proteomes" id="UP001140074">
    <property type="component" value="Unassembled WGS sequence"/>
</dbReference>
<feature type="domain" description="Calponin-homology (CH)" evidence="10">
    <location>
        <begin position="29"/>
        <end position="134"/>
    </location>
</feature>
<dbReference type="Pfam" id="PF00307">
    <property type="entry name" value="CH"/>
    <property type="match status" value="1"/>
</dbReference>
<dbReference type="GO" id="GO:0005524">
    <property type="term" value="F:ATP binding"/>
    <property type="evidence" value="ECO:0007669"/>
    <property type="project" value="UniProtKB-UniRule"/>
</dbReference>
<evidence type="ECO:0000256" key="5">
    <source>
        <dbReference type="ARBA" id="ARBA00022833"/>
    </source>
</evidence>
<name>A0A9W8IFC9_9FUNG</name>
<evidence type="ECO:0000256" key="6">
    <source>
        <dbReference type="ARBA" id="ARBA00022840"/>
    </source>
</evidence>
<dbReference type="Gene3D" id="1.10.510.10">
    <property type="entry name" value="Transferase(Phosphotransferase) domain 1"/>
    <property type="match status" value="1"/>
</dbReference>
<dbReference type="PROSITE" id="PS50081">
    <property type="entry name" value="ZF_DAG_PE_2"/>
    <property type="match status" value="1"/>
</dbReference>
<dbReference type="InterPro" id="IPR011009">
    <property type="entry name" value="Kinase-like_dom_sf"/>
</dbReference>
<evidence type="ECO:0000259" key="9">
    <source>
        <dbReference type="PROSITE" id="PS50011"/>
    </source>
</evidence>
<dbReference type="InterPro" id="IPR001715">
    <property type="entry name" value="CH_dom"/>
</dbReference>
<organism evidence="12 13">
    <name type="scientific">Coemansia aciculifera</name>
    <dbReference type="NCBI Taxonomy" id="417176"/>
    <lineage>
        <taxon>Eukaryota</taxon>
        <taxon>Fungi</taxon>
        <taxon>Fungi incertae sedis</taxon>
        <taxon>Zoopagomycota</taxon>
        <taxon>Kickxellomycotina</taxon>
        <taxon>Kickxellomycetes</taxon>
        <taxon>Kickxellales</taxon>
        <taxon>Kickxellaceae</taxon>
        <taxon>Coemansia</taxon>
    </lineage>
</organism>
<dbReference type="InterPro" id="IPR046349">
    <property type="entry name" value="C1-like_sf"/>
</dbReference>